<comment type="caution">
    <text evidence="1">The sequence shown here is derived from an EMBL/GenBank/DDBJ whole genome shotgun (WGS) entry which is preliminary data.</text>
</comment>
<dbReference type="AlphaFoldDB" id="A0AAW2GSD9"/>
<protein>
    <recommendedName>
        <fullName evidence="3">Ribosomal protein L2</fullName>
    </recommendedName>
</protein>
<accession>A0AAW2GSD9</accession>
<name>A0AAW2GSD9_9HYME</name>
<dbReference type="EMBL" id="JADYXP020000002">
    <property type="protein sequence ID" value="KAL0130130.1"/>
    <property type="molecule type" value="Genomic_DNA"/>
</dbReference>
<keyword evidence="2" id="KW-1185">Reference proteome</keyword>
<proteinExistence type="predicted"/>
<dbReference type="Proteomes" id="UP001430953">
    <property type="component" value="Unassembled WGS sequence"/>
</dbReference>
<reference evidence="1 2" key="1">
    <citation type="submission" date="2023-03" db="EMBL/GenBank/DDBJ databases">
        <title>High recombination rates correlate with genetic variation in Cardiocondyla obscurior ants.</title>
        <authorList>
            <person name="Errbii M."/>
        </authorList>
    </citation>
    <scope>NUCLEOTIDE SEQUENCE [LARGE SCALE GENOMIC DNA]</scope>
    <source>
        <strain evidence="1">Alpha-2009</strain>
        <tissue evidence="1">Whole body</tissue>
    </source>
</reference>
<evidence type="ECO:0000313" key="1">
    <source>
        <dbReference type="EMBL" id="KAL0130130.1"/>
    </source>
</evidence>
<evidence type="ECO:0000313" key="2">
    <source>
        <dbReference type="Proteomes" id="UP001430953"/>
    </source>
</evidence>
<sequence length="74" mass="8139">MRSRRAEGYTNIFILMFARCALRSSLRVYTITTRSGDSRGCGVLLPQYGRGVGSAARGLPRIFYGTSGRISHVP</sequence>
<gene>
    <name evidence="1" type="ORF">PUN28_002015</name>
</gene>
<evidence type="ECO:0008006" key="3">
    <source>
        <dbReference type="Google" id="ProtNLM"/>
    </source>
</evidence>
<organism evidence="1 2">
    <name type="scientific">Cardiocondyla obscurior</name>
    <dbReference type="NCBI Taxonomy" id="286306"/>
    <lineage>
        <taxon>Eukaryota</taxon>
        <taxon>Metazoa</taxon>
        <taxon>Ecdysozoa</taxon>
        <taxon>Arthropoda</taxon>
        <taxon>Hexapoda</taxon>
        <taxon>Insecta</taxon>
        <taxon>Pterygota</taxon>
        <taxon>Neoptera</taxon>
        <taxon>Endopterygota</taxon>
        <taxon>Hymenoptera</taxon>
        <taxon>Apocrita</taxon>
        <taxon>Aculeata</taxon>
        <taxon>Formicoidea</taxon>
        <taxon>Formicidae</taxon>
        <taxon>Myrmicinae</taxon>
        <taxon>Cardiocondyla</taxon>
    </lineage>
</organism>